<proteinExistence type="predicted"/>
<protein>
    <recommendedName>
        <fullName evidence="5">Indolepyruvate ferredoxin oxidoreductase subunit beta</fullName>
        <ecNumber evidence="5">1.2.7.8</ecNumber>
    </recommendedName>
</protein>
<evidence type="ECO:0000313" key="7">
    <source>
        <dbReference type="EMBL" id="RLE07432.1"/>
    </source>
</evidence>
<dbReference type="InterPro" id="IPR017719">
    <property type="entry name" value="Indolepyruvate_Fd_OxRdtase_bsu"/>
</dbReference>
<dbReference type="NCBIfam" id="NF005323">
    <property type="entry name" value="PRK06853.1-3"/>
    <property type="match status" value="1"/>
</dbReference>
<dbReference type="Gene3D" id="3.40.920.10">
    <property type="entry name" value="Pyruvate-ferredoxin oxidoreductase, PFOR, domain III"/>
    <property type="match status" value="1"/>
</dbReference>
<evidence type="ECO:0000256" key="4">
    <source>
        <dbReference type="ARBA" id="ARBA00048332"/>
    </source>
</evidence>
<dbReference type="NCBIfam" id="TIGR03334">
    <property type="entry name" value="IOR_beta"/>
    <property type="match status" value="1"/>
</dbReference>
<comment type="caution">
    <text evidence="7">The sequence shown here is derived from an EMBL/GenBank/DDBJ whole genome shotgun (WGS) entry which is preliminary data.</text>
</comment>
<keyword evidence="3" id="KW-0560">Oxidoreductase</keyword>
<evidence type="ECO:0000256" key="2">
    <source>
        <dbReference type="ARBA" id="ARBA00011238"/>
    </source>
</evidence>
<evidence type="ECO:0000313" key="8">
    <source>
        <dbReference type="Proteomes" id="UP000279422"/>
    </source>
</evidence>
<dbReference type="Pfam" id="PF01558">
    <property type="entry name" value="POR"/>
    <property type="match status" value="1"/>
</dbReference>
<dbReference type="AlphaFoldDB" id="A0A497E2C5"/>
<dbReference type="SUPFAM" id="SSF53323">
    <property type="entry name" value="Pyruvate-ferredoxin oxidoreductase, PFOR, domain III"/>
    <property type="match status" value="1"/>
</dbReference>
<comment type="function">
    <text evidence="1">Catalyzes the ferredoxin-dependent oxidative decarboxylation of arylpyruvates.</text>
</comment>
<comment type="catalytic activity">
    <reaction evidence="4">
        <text>indole-3-pyruvate + 2 oxidized [2Fe-2S]-[ferredoxin] + CoA = (indol-3-yl)acetyl-CoA + 2 reduced [2Fe-2S]-[ferredoxin] + CO2 + H(+)</text>
        <dbReference type="Rhea" id="RHEA:12645"/>
        <dbReference type="Rhea" id="RHEA-COMP:10000"/>
        <dbReference type="Rhea" id="RHEA-COMP:10001"/>
        <dbReference type="ChEBI" id="CHEBI:15378"/>
        <dbReference type="ChEBI" id="CHEBI:16526"/>
        <dbReference type="ChEBI" id="CHEBI:17640"/>
        <dbReference type="ChEBI" id="CHEBI:33737"/>
        <dbReference type="ChEBI" id="CHEBI:33738"/>
        <dbReference type="ChEBI" id="CHEBI:57271"/>
        <dbReference type="ChEBI" id="CHEBI:57287"/>
        <dbReference type="EC" id="1.2.7.8"/>
    </reaction>
</comment>
<dbReference type="InterPro" id="IPR052198">
    <property type="entry name" value="IorB_Oxidoreductase"/>
</dbReference>
<comment type="subunit">
    <text evidence="2">Heterodimer of the IorA and IorB subunits.</text>
</comment>
<organism evidence="7 8">
    <name type="scientific">Aerophobetes bacterium</name>
    <dbReference type="NCBI Taxonomy" id="2030807"/>
    <lineage>
        <taxon>Bacteria</taxon>
        <taxon>Candidatus Aerophobota</taxon>
    </lineage>
</organism>
<evidence type="ECO:0000256" key="5">
    <source>
        <dbReference type="NCBIfam" id="TIGR03334"/>
    </source>
</evidence>
<sequence length="205" mass="22295">MKFDLVIVGVGGQGVILVSDIIGKSAVREGLSVRAAETHGMAQRGGSVENHLRIGRDFGPLVPRGSADVLLGLEPMEAARCLHLLSRDGIAIVNTKRVLPVSVSSGKLAYPDLDEFFEEAKRIFRKVLLLDATELAKKAGSILATNMVMLGVLTRYLPLKQETIIETIKESVPKKYLMVNLKAFELGKTVKTRSIQLSTSSKKLL</sequence>
<feature type="domain" description="Pyruvate/ketoisovalerate oxidoreductase catalytic" evidence="6">
    <location>
        <begin position="11"/>
        <end position="187"/>
    </location>
</feature>
<dbReference type="EC" id="1.2.7.8" evidence="5"/>
<gene>
    <name evidence="7" type="ORF">DRJ00_08145</name>
</gene>
<dbReference type="PANTHER" id="PTHR43854:SF1">
    <property type="entry name" value="INDOLEPYRUVATE OXIDOREDUCTASE SUBUNIT IORB"/>
    <property type="match status" value="1"/>
</dbReference>
<keyword evidence="7" id="KW-0670">Pyruvate</keyword>
<evidence type="ECO:0000256" key="3">
    <source>
        <dbReference type="ARBA" id="ARBA00023002"/>
    </source>
</evidence>
<reference evidence="7 8" key="1">
    <citation type="submission" date="2018-06" db="EMBL/GenBank/DDBJ databases">
        <title>Extensive metabolic versatility and redundancy in microbially diverse, dynamic hydrothermal sediments.</title>
        <authorList>
            <person name="Dombrowski N."/>
            <person name="Teske A."/>
            <person name="Baker B.J."/>
        </authorList>
    </citation>
    <scope>NUCLEOTIDE SEQUENCE [LARGE SCALE GENOMIC DNA]</scope>
    <source>
        <strain evidence="7">B47_G16</strain>
    </source>
</reference>
<name>A0A497E2C5_UNCAE</name>
<dbReference type="EMBL" id="QMPZ01000169">
    <property type="protein sequence ID" value="RLE07432.1"/>
    <property type="molecule type" value="Genomic_DNA"/>
</dbReference>
<dbReference type="GO" id="GO:0043805">
    <property type="term" value="F:indolepyruvate ferredoxin oxidoreductase activity"/>
    <property type="evidence" value="ECO:0007669"/>
    <property type="project" value="UniProtKB-EC"/>
</dbReference>
<evidence type="ECO:0000259" key="6">
    <source>
        <dbReference type="Pfam" id="PF01558"/>
    </source>
</evidence>
<dbReference type="PANTHER" id="PTHR43854">
    <property type="entry name" value="INDOLEPYRUVATE OXIDOREDUCTASE SUBUNIT IORB"/>
    <property type="match status" value="1"/>
</dbReference>
<dbReference type="InterPro" id="IPR019752">
    <property type="entry name" value="Pyrv/ketoisovalerate_OxRed_cat"/>
</dbReference>
<dbReference type="Proteomes" id="UP000279422">
    <property type="component" value="Unassembled WGS sequence"/>
</dbReference>
<dbReference type="InterPro" id="IPR002869">
    <property type="entry name" value="Pyrv_flavodox_OxRed_cen"/>
</dbReference>
<evidence type="ECO:0000256" key="1">
    <source>
        <dbReference type="ARBA" id="ARBA00002995"/>
    </source>
</evidence>
<accession>A0A497E2C5</accession>